<keyword evidence="5" id="KW-1185">Reference proteome</keyword>
<evidence type="ECO:0000256" key="1">
    <source>
        <dbReference type="PROSITE-ProRule" id="PRU00076"/>
    </source>
</evidence>
<feature type="domain" description="EGF-like" evidence="3">
    <location>
        <begin position="43"/>
        <end position="81"/>
    </location>
</feature>
<dbReference type="AlphaFoldDB" id="A0A9Q0ICM9"/>
<reference evidence="4" key="1">
    <citation type="submission" date="2022-07" db="EMBL/GenBank/DDBJ databases">
        <title>Chromosome-level genome of Muraenolepis orangiensis.</title>
        <authorList>
            <person name="Kim J."/>
        </authorList>
    </citation>
    <scope>NUCLEOTIDE SEQUENCE</scope>
    <source>
        <strain evidence="4">KU_S4_2022</strain>
        <tissue evidence="4">Muscle</tissue>
    </source>
</reference>
<accession>A0A9Q0ICM9</accession>
<keyword evidence="1" id="KW-0245">EGF-like domain</keyword>
<feature type="region of interest" description="Disordered" evidence="2">
    <location>
        <begin position="181"/>
        <end position="210"/>
    </location>
</feature>
<dbReference type="PROSITE" id="PS50026">
    <property type="entry name" value="EGF_3"/>
    <property type="match status" value="1"/>
</dbReference>
<name>A0A9Q0ICM9_9TELE</name>
<evidence type="ECO:0000259" key="3">
    <source>
        <dbReference type="PROSITE" id="PS50026"/>
    </source>
</evidence>
<proteinExistence type="predicted"/>
<dbReference type="Gene3D" id="2.10.25.10">
    <property type="entry name" value="Laminin"/>
    <property type="match status" value="1"/>
</dbReference>
<feature type="region of interest" description="Disordered" evidence="2">
    <location>
        <begin position="1"/>
        <end position="36"/>
    </location>
</feature>
<comment type="caution">
    <text evidence="1">Lacks conserved residue(s) required for the propagation of feature annotation.</text>
</comment>
<organism evidence="4 5">
    <name type="scientific">Muraenolepis orangiensis</name>
    <name type="common">Patagonian moray cod</name>
    <dbReference type="NCBI Taxonomy" id="630683"/>
    <lineage>
        <taxon>Eukaryota</taxon>
        <taxon>Metazoa</taxon>
        <taxon>Chordata</taxon>
        <taxon>Craniata</taxon>
        <taxon>Vertebrata</taxon>
        <taxon>Euteleostomi</taxon>
        <taxon>Actinopterygii</taxon>
        <taxon>Neopterygii</taxon>
        <taxon>Teleostei</taxon>
        <taxon>Neoteleostei</taxon>
        <taxon>Acanthomorphata</taxon>
        <taxon>Zeiogadaria</taxon>
        <taxon>Gadariae</taxon>
        <taxon>Gadiformes</taxon>
        <taxon>Muraenolepidoidei</taxon>
        <taxon>Muraenolepididae</taxon>
        <taxon>Muraenolepis</taxon>
    </lineage>
</organism>
<protein>
    <recommendedName>
        <fullName evidence="3">EGF-like domain-containing protein</fullName>
    </recommendedName>
</protein>
<dbReference type="OrthoDB" id="26719at2759"/>
<feature type="non-terminal residue" evidence="4">
    <location>
        <position position="233"/>
    </location>
</feature>
<gene>
    <name evidence="4" type="ORF">NHX12_004875</name>
</gene>
<evidence type="ECO:0000313" key="4">
    <source>
        <dbReference type="EMBL" id="KAJ3595572.1"/>
    </source>
</evidence>
<sequence>AEGLPGLHPHTAAERRDSGPGGEGPHHPGGPARITPGVRPGCPGHCSSYGWLCRNQGRCVERTRGFSCDCGLSAYTGAFCHRDKLEVRYQLGGARDAEVLRSRVRNLADGQLHTLTVHRHLESVQWLIPELDPELARLALLGFTGCLSVVQFNSISPLKAALIHPDTSPVTISGPLVQSKCGSSAPTNADAAENTHHLSGGEGKLRHRDRHHGERIVCAGAAADAARNQNNTV</sequence>
<dbReference type="EMBL" id="JANIIK010000111">
    <property type="protein sequence ID" value="KAJ3595572.1"/>
    <property type="molecule type" value="Genomic_DNA"/>
</dbReference>
<dbReference type="Proteomes" id="UP001148018">
    <property type="component" value="Unassembled WGS sequence"/>
</dbReference>
<dbReference type="InterPro" id="IPR000742">
    <property type="entry name" value="EGF"/>
</dbReference>
<evidence type="ECO:0000313" key="5">
    <source>
        <dbReference type="Proteomes" id="UP001148018"/>
    </source>
</evidence>
<comment type="caution">
    <text evidence="4">The sequence shown here is derived from an EMBL/GenBank/DDBJ whole genome shotgun (WGS) entry which is preliminary data.</text>
</comment>
<evidence type="ECO:0000256" key="2">
    <source>
        <dbReference type="SAM" id="MobiDB-lite"/>
    </source>
</evidence>